<evidence type="ECO:0000313" key="3">
    <source>
        <dbReference type="Proteomes" id="UP000318055"/>
    </source>
</evidence>
<dbReference type="OrthoDB" id="271821at2"/>
<evidence type="ECO:0000259" key="1">
    <source>
        <dbReference type="SMART" id="SM01126"/>
    </source>
</evidence>
<dbReference type="InterPro" id="IPR024442">
    <property type="entry name" value="Transposase_Zn_ribbon"/>
</dbReference>
<sequence>METIAPKKQQFETLIQMMSAFPDEQTAIDHFTAIRWKKGAFCPTCGSTKVYHFADRRTHKCGDCRKRFSIKVGTIFEDSKIGLRQWMMAIWLITSHKKGIASTQLAKDIGVTQKTAWFMLHRLRYAAQTKSFNRPLEGEVEADETFIGGKEKNKHAWQRTGGKQGGAGKVVVMGILERGGELVTGTMRNLRAVNLQGAIASVVAPGANIMTDEHVGFVGLQGRYNHHTVNYSAGQYVKDYYNHTNGIESVGALFKRQIIGTHHYLSPKHLSHYLGEMTWRFNLRSIGEGDRVNALLDQTSGRLTYKDLIA</sequence>
<dbReference type="InterPro" id="IPR053164">
    <property type="entry name" value="IS1016-like_transposase"/>
</dbReference>
<evidence type="ECO:0000313" key="2">
    <source>
        <dbReference type="EMBL" id="QDX25066.1"/>
    </source>
</evidence>
<protein>
    <submittedName>
        <fullName evidence="2">IS1595 family transposase</fullName>
    </submittedName>
</protein>
<organism evidence="2 3">
    <name type="scientific">Sphingomonas suaedae</name>
    <dbReference type="NCBI Taxonomy" id="2599297"/>
    <lineage>
        <taxon>Bacteria</taxon>
        <taxon>Pseudomonadati</taxon>
        <taxon>Pseudomonadota</taxon>
        <taxon>Alphaproteobacteria</taxon>
        <taxon>Sphingomonadales</taxon>
        <taxon>Sphingomonadaceae</taxon>
        <taxon>Sphingomonas</taxon>
    </lineage>
</organism>
<dbReference type="SMART" id="SM01126">
    <property type="entry name" value="DDE_Tnp_IS1595"/>
    <property type="match status" value="1"/>
</dbReference>
<dbReference type="NCBIfam" id="NF033547">
    <property type="entry name" value="transpos_IS1595"/>
    <property type="match status" value="1"/>
</dbReference>
<dbReference type="Pfam" id="PF12762">
    <property type="entry name" value="DDE_Tnp_IS1595"/>
    <property type="match status" value="1"/>
</dbReference>
<proteinExistence type="predicted"/>
<dbReference type="PANTHER" id="PTHR47163:SF2">
    <property type="entry name" value="SI:DKEY-17M8.2"/>
    <property type="match status" value="1"/>
</dbReference>
<dbReference type="InterPro" id="IPR024445">
    <property type="entry name" value="Tnp_ISXO2-like"/>
</dbReference>
<name>A0A518RC87_9SPHN</name>
<feature type="domain" description="ISXO2-like transposase" evidence="1">
    <location>
        <begin position="135"/>
        <end position="282"/>
    </location>
</feature>
<dbReference type="EMBL" id="CP042239">
    <property type="protein sequence ID" value="QDX25066.1"/>
    <property type="molecule type" value="Genomic_DNA"/>
</dbReference>
<dbReference type="AlphaFoldDB" id="A0A518RC87"/>
<dbReference type="Proteomes" id="UP000318055">
    <property type="component" value="Chromosome"/>
</dbReference>
<dbReference type="RefSeq" id="WP_145844822.1">
    <property type="nucleotide sequence ID" value="NZ_CP042239.1"/>
</dbReference>
<dbReference type="PANTHER" id="PTHR47163">
    <property type="entry name" value="DDE_TNP_IS1595 DOMAIN-CONTAINING PROTEIN"/>
    <property type="match status" value="1"/>
</dbReference>
<dbReference type="KEGG" id="ssua:FPZ54_02850"/>
<gene>
    <name evidence="2" type="ORF">FPZ54_02850</name>
</gene>
<keyword evidence="3" id="KW-1185">Reference proteome</keyword>
<accession>A0A518RC87</accession>
<reference evidence="2 3" key="1">
    <citation type="submission" date="2019-07" db="EMBL/GenBank/DDBJ databases">
        <title>Sphingomonas alkalisoli sp. nov., isolated from rhizosphere soil of Suaedae salsa.</title>
        <authorList>
            <person name="Zhang H."/>
            <person name="Xu L."/>
            <person name="Zhang J.-X."/>
            <person name="Sun J.-Q."/>
        </authorList>
    </citation>
    <scope>NUCLEOTIDE SEQUENCE [LARGE SCALE GENOMIC DNA]</scope>
    <source>
        <strain evidence="2 3">XS-10</strain>
    </source>
</reference>
<dbReference type="Pfam" id="PF12760">
    <property type="entry name" value="Zn_ribbon_IS1595"/>
    <property type="match status" value="1"/>
</dbReference>